<dbReference type="InterPro" id="IPR017871">
    <property type="entry name" value="ABC_transporter-like_CS"/>
</dbReference>
<dbReference type="SUPFAM" id="SSF52540">
    <property type="entry name" value="P-loop containing nucleoside triphosphate hydrolases"/>
    <property type="match status" value="1"/>
</dbReference>
<evidence type="ECO:0000313" key="7">
    <source>
        <dbReference type="Proteomes" id="UP000598467"/>
    </source>
</evidence>
<gene>
    <name evidence="6" type="ORF">HK439_20730</name>
</gene>
<evidence type="ECO:0000256" key="1">
    <source>
        <dbReference type="ARBA" id="ARBA00005417"/>
    </source>
</evidence>
<keyword evidence="3" id="KW-0547">Nucleotide-binding</keyword>
<dbReference type="EMBL" id="JABFCZ010000025">
    <property type="protein sequence ID" value="MBD1548698.1"/>
    <property type="molecule type" value="Genomic_DNA"/>
</dbReference>
<dbReference type="Pfam" id="PF00005">
    <property type="entry name" value="ABC_tran"/>
    <property type="match status" value="1"/>
</dbReference>
<protein>
    <submittedName>
        <fullName evidence="6">ABC transporter ATP-binding protein</fullName>
    </submittedName>
</protein>
<evidence type="ECO:0000259" key="5">
    <source>
        <dbReference type="PROSITE" id="PS50893"/>
    </source>
</evidence>
<dbReference type="CDD" id="cd03230">
    <property type="entry name" value="ABC_DR_subfamily_A"/>
    <property type="match status" value="1"/>
</dbReference>
<accession>A0A926P3S4</accession>
<dbReference type="GO" id="GO:0005524">
    <property type="term" value="F:ATP binding"/>
    <property type="evidence" value="ECO:0007669"/>
    <property type="project" value="UniProtKB-KW"/>
</dbReference>
<evidence type="ECO:0000313" key="6">
    <source>
        <dbReference type="EMBL" id="MBD1548698.1"/>
    </source>
</evidence>
<dbReference type="PANTHER" id="PTHR43038">
    <property type="entry name" value="ATP-BINDING CASSETTE, SUB-FAMILY H, MEMBER 1"/>
    <property type="match status" value="1"/>
</dbReference>
<dbReference type="PANTHER" id="PTHR43038:SF3">
    <property type="entry name" value="ABC TRANSPORTER G FAMILY MEMBER 20 ISOFORM X1"/>
    <property type="match status" value="1"/>
</dbReference>
<feature type="domain" description="ABC transporter" evidence="5">
    <location>
        <begin position="6"/>
        <end position="235"/>
    </location>
</feature>
<dbReference type="GO" id="GO:0016887">
    <property type="term" value="F:ATP hydrolysis activity"/>
    <property type="evidence" value="ECO:0007669"/>
    <property type="project" value="InterPro"/>
</dbReference>
<dbReference type="InterPro" id="IPR027417">
    <property type="entry name" value="P-loop_NTPase"/>
</dbReference>
<name>A0A926P3S4_9HYPH</name>
<sequence length="318" mass="35480">MSDLVIRTRGMTRKFGDVTAVNEVDLEISRGMIYGFLGPNGCGKTTSMRMLTGLLTPTSGELEVLGNTLPRDAENLKYRIGYMTQSFSLYRDLSVRENLQFFSKIFGLGRREEKQRIAELLDLYDLTDLARQRAGSMSGGQRQRLALAAAVLHKPDLLFLDEPTSAVDPESRRDFWEQLFDLSDGGTTIVVSTHFMDEAERCHRIAIMEHGNKRADGTPAELMADMATNVLEIEGDDLRTLRKELTALPQVRSAAQLGARLRVLVSKDIADPEAWFRALPQSKEAQRVSKVRPNLEDVFVTNTGVMPEPVKSEEGSGQ</sequence>
<evidence type="ECO:0000256" key="2">
    <source>
        <dbReference type="ARBA" id="ARBA00022448"/>
    </source>
</evidence>
<dbReference type="PROSITE" id="PS00211">
    <property type="entry name" value="ABC_TRANSPORTER_1"/>
    <property type="match status" value="1"/>
</dbReference>
<evidence type="ECO:0000256" key="4">
    <source>
        <dbReference type="ARBA" id="ARBA00022840"/>
    </source>
</evidence>
<organism evidence="6 7">
    <name type="scientific">Roseibium aggregatum</name>
    <dbReference type="NCBI Taxonomy" id="187304"/>
    <lineage>
        <taxon>Bacteria</taxon>
        <taxon>Pseudomonadati</taxon>
        <taxon>Pseudomonadota</taxon>
        <taxon>Alphaproteobacteria</taxon>
        <taxon>Hyphomicrobiales</taxon>
        <taxon>Stappiaceae</taxon>
        <taxon>Roseibium</taxon>
    </lineage>
</organism>
<comment type="caution">
    <text evidence="6">The sequence shown here is derived from an EMBL/GenBank/DDBJ whole genome shotgun (WGS) entry which is preliminary data.</text>
</comment>
<evidence type="ECO:0000256" key="3">
    <source>
        <dbReference type="ARBA" id="ARBA00022741"/>
    </source>
</evidence>
<dbReference type="PROSITE" id="PS50893">
    <property type="entry name" value="ABC_TRANSPORTER_2"/>
    <property type="match status" value="1"/>
</dbReference>
<dbReference type="SMART" id="SM00382">
    <property type="entry name" value="AAA"/>
    <property type="match status" value="1"/>
</dbReference>
<dbReference type="RefSeq" id="WP_190293389.1">
    <property type="nucleotide sequence ID" value="NZ_JABFCZ010000025.1"/>
</dbReference>
<dbReference type="InterPro" id="IPR003593">
    <property type="entry name" value="AAA+_ATPase"/>
</dbReference>
<reference evidence="6" key="1">
    <citation type="submission" date="2020-05" db="EMBL/GenBank/DDBJ databases">
        <title>Identification of trans-AT polyketide cluster in two marine bacteria, producers of a novel glutaramide-containing polyketide sesbanimide D and analogs.</title>
        <authorList>
            <person name="Kacar D."/>
            <person name="Rodriguez P."/>
            <person name="Canedo L."/>
            <person name="Gonzalez E."/>
            <person name="Galan B."/>
            <person name="De La Calle F."/>
            <person name="Garcia J.L."/>
        </authorList>
    </citation>
    <scope>NUCLEOTIDE SEQUENCE</scope>
    <source>
        <strain evidence="6">PHM038</strain>
    </source>
</reference>
<dbReference type="InterPro" id="IPR025302">
    <property type="entry name" value="DrrA1/2-like_C"/>
</dbReference>
<dbReference type="Proteomes" id="UP000598467">
    <property type="component" value="Unassembled WGS sequence"/>
</dbReference>
<dbReference type="Gene3D" id="3.40.50.300">
    <property type="entry name" value="P-loop containing nucleotide triphosphate hydrolases"/>
    <property type="match status" value="1"/>
</dbReference>
<dbReference type="AlphaFoldDB" id="A0A926P3S4"/>
<dbReference type="Pfam" id="PF13732">
    <property type="entry name" value="DrrA1-3_C"/>
    <property type="match status" value="1"/>
</dbReference>
<keyword evidence="2" id="KW-0813">Transport</keyword>
<keyword evidence="4 6" id="KW-0067">ATP-binding</keyword>
<comment type="similarity">
    <text evidence="1">Belongs to the ABC transporter superfamily.</text>
</comment>
<proteinExistence type="inferred from homology"/>
<dbReference type="InterPro" id="IPR003439">
    <property type="entry name" value="ABC_transporter-like_ATP-bd"/>
</dbReference>